<dbReference type="EMBL" id="QRYQ01000001">
    <property type="protein sequence ID" value="RGU94041.1"/>
    <property type="molecule type" value="Genomic_DNA"/>
</dbReference>
<evidence type="ECO:0000256" key="1">
    <source>
        <dbReference type="SAM" id="MobiDB-lite"/>
    </source>
</evidence>
<dbReference type="RefSeq" id="WP_118324259.1">
    <property type="nucleotide sequence ID" value="NZ_QRYQ01000001.1"/>
</dbReference>
<comment type="caution">
    <text evidence="2">The sequence shown here is derived from an EMBL/GenBank/DDBJ whole genome shotgun (WGS) entry which is preliminary data.</text>
</comment>
<gene>
    <name evidence="2" type="ORF">DWW32_00570</name>
</gene>
<sequence length="424" mass="47956">MAKSRRKRFGLLGSLLGLNKPAPKQNQLHSMFASLGGYSPVYSSYDGGIYEIGLCRACINRIATSCGKASPELTNQEYKCKIYNYLVKKKPNPYMTASQFYKRLATIYFAENNAFIIPIEDEYGMIKGLWPAVPSQCQLKEINGVVYIYFNFIYGETKLIEYSKVGHLRQMQYKNDYFGDTNDAFDTTAKLMLAQEEGAINAIKSSSIVRFLAKISTPIDDDEDYKEQQNQILRNNLNKNETGVFLIDNRFDEVKPIESKPLLVDAKQKQAIENSVYSYFGISEAILQNKYKPDEWNAFYESIIEPFFIEVGEVLSGMLYSVNQIMNGSEIILTSDRLQYDSTQTKLNVATQMFDRGMIDTNGALNIMNKAPLPDDEGKKRFIRGEYIQVTKSNQGGISYNGETEPQQNPNALNSVSDESGDGE</sequence>
<reference evidence="2 3" key="1">
    <citation type="submission" date="2018-08" db="EMBL/GenBank/DDBJ databases">
        <title>A genome reference for cultivated species of the human gut microbiota.</title>
        <authorList>
            <person name="Zou Y."/>
            <person name="Xue W."/>
            <person name="Luo G."/>
        </authorList>
    </citation>
    <scope>NUCLEOTIDE SEQUENCE [LARGE SCALE GENOMIC DNA]</scope>
    <source>
        <strain evidence="2 3">AF15-20</strain>
    </source>
</reference>
<evidence type="ECO:0000313" key="2">
    <source>
        <dbReference type="EMBL" id="RGU94041.1"/>
    </source>
</evidence>
<evidence type="ECO:0000313" key="3">
    <source>
        <dbReference type="Proteomes" id="UP000265489"/>
    </source>
</evidence>
<protein>
    <submittedName>
        <fullName evidence="2">Phage portal protein</fullName>
    </submittedName>
</protein>
<feature type="compositionally biased region" description="Polar residues" evidence="1">
    <location>
        <begin position="394"/>
        <end position="418"/>
    </location>
</feature>
<accession>A0A395W9X2</accession>
<feature type="region of interest" description="Disordered" evidence="1">
    <location>
        <begin position="394"/>
        <end position="424"/>
    </location>
</feature>
<dbReference type="AlphaFoldDB" id="A0A395W9X2"/>
<dbReference type="Proteomes" id="UP000265489">
    <property type="component" value="Unassembled WGS sequence"/>
</dbReference>
<name>A0A395W9X2_9FIRM</name>
<dbReference type="Pfam" id="PF04860">
    <property type="entry name" value="Phage_portal"/>
    <property type="match status" value="1"/>
</dbReference>
<proteinExistence type="predicted"/>
<organism evidence="2 3">
    <name type="scientific">Holdemanella biformis</name>
    <dbReference type="NCBI Taxonomy" id="1735"/>
    <lineage>
        <taxon>Bacteria</taxon>
        <taxon>Bacillati</taxon>
        <taxon>Bacillota</taxon>
        <taxon>Erysipelotrichia</taxon>
        <taxon>Erysipelotrichales</taxon>
        <taxon>Erysipelotrichaceae</taxon>
        <taxon>Holdemanella</taxon>
    </lineage>
</organism>
<dbReference type="InterPro" id="IPR006944">
    <property type="entry name" value="Phage/GTA_portal"/>
</dbReference>